<dbReference type="GO" id="GO:0000287">
    <property type="term" value="F:magnesium ion binding"/>
    <property type="evidence" value="ECO:0007669"/>
    <property type="project" value="InterPro"/>
</dbReference>
<gene>
    <name evidence="2" type="ORF">RHGRI_007031</name>
</gene>
<dbReference type="Gene3D" id="3.40.1380.20">
    <property type="entry name" value="Pyruvate kinase, C-terminal domain"/>
    <property type="match status" value="1"/>
</dbReference>
<reference evidence="2" key="1">
    <citation type="submission" date="2020-08" db="EMBL/GenBank/DDBJ databases">
        <title>Plant Genome Project.</title>
        <authorList>
            <person name="Zhang R.-G."/>
        </authorList>
    </citation>
    <scope>NUCLEOTIDE SEQUENCE</scope>
    <source>
        <strain evidence="2">WSP0</strain>
        <tissue evidence="2">Leaf</tissue>
    </source>
</reference>
<dbReference type="Proteomes" id="UP000823749">
    <property type="component" value="Chromosome 3"/>
</dbReference>
<dbReference type="GO" id="GO:0004743">
    <property type="term" value="F:pyruvate kinase activity"/>
    <property type="evidence" value="ECO:0007669"/>
    <property type="project" value="InterPro"/>
</dbReference>
<evidence type="ECO:0000313" key="2">
    <source>
        <dbReference type="EMBL" id="KAG5556624.1"/>
    </source>
</evidence>
<evidence type="ECO:0000259" key="1">
    <source>
        <dbReference type="Pfam" id="PF02887"/>
    </source>
</evidence>
<dbReference type="EMBL" id="JACTNZ010000003">
    <property type="protein sequence ID" value="KAG5556624.1"/>
    <property type="molecule type" value="Genomic_DNA"/>
</dbReference>
<proteinExistence type="predicted"/>
<keyword evidence="3" id="KW-1185">Reference proteome</keyword>
<accession>A0AAV6KWF9</accession>
<comment type="caution">
    <text evidence="2">The sequence shown here is derived from an EMBL/GenBank/DDBJ whole genome shotgun (WGS) entry which is preliminary data.</text>
</comment>
<dbReference type="PANTHER" id="PTHR11817">
    <property type="entry name" value="PYRUVATE KINASE"/>
    <property type="match status" value="1"/>
</dbReference>
<sequence length="149" mass="16785">MLQSMKGRKKMGNIDMERSGCIMNLFRITGIGKAEKVFNQDLYFKKTVKYVGEPMTHLESIASSAVRAAIKVKASVIICFTSSGRAARRFINSWLQLIAKYRPTMPVISVVIPWLKTNQLKWSFSGTFEARQSLLVRGLSPCLLILDIP</sequence>
<dbReference type="AlphaFoldDB" id="A0AAV6KWF9"/>
<dbReference type="SUPFAM" id="SSF52935">
    <property type="entry name" value="PK C-terminal domain-like"/>
    <property type="match status" value="1"/>
</dbReference>
<feature type="domain" description="Pyruvate kinase C-terminal" evidence="1">
    <location>
        <begin position="59"/>
        <end position="143"/>
    </location>
</feature>
<dbReference type="InterPro" id="IPR036918">
    <property type="entry name" value="Pyrv_Knase_C_sf"/>
</dbReference>
<dbReference type="InterPro" id="IPR015795">
    <property type="entry name" value="Pyrv_Knase_C"/>
</dbReference>
<dbReference type="InterPro" id="IPR001697">
    <property type="entry name" value="Pyr_Knase"/>
</dbReference>
<dbReference type="Pfam" id="PF02887">
    <property type="entry name" value="PK_C"/>
    <property type="match status" value="1"/>
</dbReference>
<organism evidence="2 3">
    <name type="scientific">Rhododendron griersonianum</name>
    <dbReference type="NCBI Taxonomy" id="479676"/>
    <lineage>
        <taxon>Eukaryota</taxon>
        <taxon>Viridiplantae</taxon>
        <taxon>Streptophyta</taxon>
        <taxon>Embryophyta</taxon>
        <taxon>Tracheophyta</taxon>
        <taxon>Spermatophyta</taxon>
        <taxon>Magnoliopsida</taxon>
        <taxon>eudicotyledons</taxon>
        <taxon>Gunneridae</taxon>
        <taxon>Pentapetalae</taxon>
        <taxon>asterids</taxon>
        <taxon>Ericales</taxon>
        <taxon>Ericaceae</taxon>
        <taxon>Ericoideae</taxon>
        <taxon>Rhodoreae</taxon>
        <taxon>Rhododendron</taxon>
    </lineage>
</organism>
<evidence type="ECO:0000313" key="3">
    <source>
        <dbReference type="Proteomes" id="UP000823749"/>
    </source>
</evidence>
<protein>
    <recommendedName>
        <fullName evidence="1">Pyruvate kinase C-terminal domain-containing protein</fullName>
    </recommendedName>
</protein>
<name>A0AAV6KWF9_9ERIC</name>
<dbReference type="GO" id="GO:0030955">
    <property type="term" value="F:potassium ion binding"/>
    <property type="evidence" value="ECO:0007669"/>
    <property type="project" value="InterPro"/>
</dbReference>